<dbReference type="RefSeq" id="WP_286303704.1">
    <property type="nucleotide sequence ID" value="NZ_AP027741.1"/>
</dbReference>
<feature type="transmembrane region" description="Helical" evidence="2">
    <location>
        <begin position="104"/>
        <end position="120"/>
    </location>
</feature>
<evidence type="ECO:0000256" key="2">
    <source>
        <dbReference type="SAM" id="Phobius"/>
    </source>
</evidence>
<keyword evidence="2" id="KW-1133">Transmembrane helix</keyword>
<feature type="transmembrane region" description="Helical" evidence="2">
    <location>
        <begin position="81"/>
        <end position="98"/>
    </location>
</feature>
<feature type="transmembrane region" description="Helical" evidence="2">
    <location>
        <begin position="33"/>
        <end position="50"/>
    </location>
</feature>
<protein>
    <recommendedName>
        <fullName evidence="1">Inner membrane protein</fullName>
    </recommendedName>
</protein>
<sequence>MKTRIKHLILICLGWMFVSLGIIGVILPLMPTTIFLILALGCFAESSPRFHQMLLDHKWFGPPLKQWQHTHSMRRDVKKKVYLIVVLSFAISIGAVWGHVWLQLMLFVIGLVLLACLSRIKESN</sequence>
<evidence type="ECO:0000256" key="1">
    <source>
        <dbReference type="PIRNR" id="PIRNR016789"/>
    </source>
</evidence>
<gene>
    <name evidence="3" type="ORF">GCM10008964_05770</name>
</gene>
<name>A0ABP3CWG2_9GAMM</name>
<feature type="transmembrane region" description="Helical" evidence="2">
    <location>
        <begin position="7"/>
        <end position="27"/>
    </location>
</feature>
<dbReference type="PIRSF" id="PIRSF016789">
    <property type="entry name" value="DUF454"/>
    <property type="match status" value="1"/>
</dbReference>
<evidence type="ECO:0000313" key="4">
    <source>
        <dbReference type="Proteomes" id="UP001501476"/>
    </source>
</evidence>
<keyword evidence="1" id="KW-1003">Cell membrane</keyword>
<dbReference type="EMBL" id="BAAADG010000002">
    <property type="protein sequence ID" value="GAA0217087.1"/>
    <property type="molecule type" value="Genomic_DNA"/>
</dbReference>
<keyword evidence="4" id="KW-1185">Reference proteome</keyword>
<organism evidence="3 4">
    <name type="scientific">Methylophaga marina</name>
    <dbReference type="NCBI Taxonomy" id="45495"/>
    <lineage>
        <taxon>Bacteria</taxon>
        <taxon>Pseudomonadati</taxon>
        <taxon>Pseudomonadota</taxon>
        <taxon>Gammaproteobacteria</taxon>
        <taxon>Thiotrichales</taxon>
        <taxon>Piscirickettsiaceae</taxon>
        <taxon>Methylophaga</taxon>
    </lineage>
</organism>
<keyword evidence="1 2" id="KW-0472">Membrane</keyword>
<evidence type="ECO:0000313" key="3">
    <source>
        <dbReference type="EMBL" id="GAA0217087.1"/>
    </source>
</evidence>
<comment type="subcellular location">
    <subcellularLocation>
        <location evidence="1">Cell inner membrane</location>
        <topology evidence="1">Multi-pass membrane protein</topology>
    </subcellularLocation>
</comment>
<dbReference type="InterPro" id="IPR007401">
    <property type="entry name" value="DUF454"/>
</dbReference>
<dbReference type="Pfam" id="PF04304">
    <property type="entry name" value="DUF454"/>
    <property type="match status" value="1"/>
</dbReference>
<reference evidence="4" key="1">
    <citation type="journal article" date="2019" name="Int. J. Syst. Evol. Microbiol.">
        <title>The Global Catalogue of Microorganisms (GCM) 10K type strain sequencing project: providing services to taxonomists for standard genome sequencing and annotation.</title>
        <authorList>
            <consortium name="The Broad Institute Genomics Platform"/>
            <consortium name="The Broad Institute Genome Sequencing Center for Infectious Disease"/>
            <person name="Wu L."/>
            <person name="Ma J."/>
        </authorList>
    </citation>
    <scope>NUCLEOTIDE SEQUENCE [LARGE SCALE GENOMIC DNA]</scope>
    <source>
        <strain evidence="4">JCM 6886</strain>
    </source>
</reference>
<comment type="caution">
    <text evidence="3">The sequence shown here is derived from an EMBL/GenBank/DDBJ whole genome shotgun (WGS) entry which is preliminary data.</text>
</comment>
<proteinExistence type="predicted"/>
<dbReference type="Proteomes" id="UP001501476">
    <property type="component" value="Unassembled WGS sequence"/>
</dbReference>
<accession>A0ABP3CWG2</accession>
<keyword evidence="2" id="KW-0812">Transmembrane</keyword>
<dbReference type="PANTHER" id="PTHR35813">
    <property type="entry name" value="INNER MEMBRANE PROTEIN YBAN"/>
    <property type="match status" value="1"/>
</dbReference>
<dbReference type="PANTHER" id="PTHR35813:SF1">
    <property type="entry name" value="INNER MEMBRANE PROTEIN YBAN"/>
    <property type="match status" value="1"/>
</dbReference>
<keyword evidence="1" id="KW-0997">Cell inner membrane</keyword>